<dbReference type="Gene3D" id="3.50.50.60">
    <property type="entry name" value="FAD/NAD(P)-binding domain"/>
    <property type="match status" value="1"/>
</dbReference>
<sequence>MQHAETIVIGGGLAGLLTAIQVAKAGKLTVLLEKSAHVGGRAITVRKNGAYLNLGGHALYRGGAAFAALRRLGIEPKGNVPGTAGSVIWKNGLVPLPADPYRLLTSKLFRFSGKMELARLLTRLGKFDDAGLGGLSLREWAEAEVRDPMVRHLFYALCRTATYSRDIDRQLASAVLRQVQLALKGGVQYLDGGWQSMTDRLRELAVRSGVAIRTDAGVAAVTHEDGAVRGVTLASGERWTADGVVSALPPGDTFRLVPGAERTALLRWKEDASPVTAACLDLALDRLPVPGRDFAMGLDQPFLFSNHSRAAKLSDDGTVVTHLIKYNLAGEHDPRADEEALQRTMELLQPGWRQHVVAKQLLPSITVVHDQPHVGRRDSKPGPAVPEIRGLYVAGDWASHGEQLADAAAASAERAAARLLADARTG</sequence>
<dbReference type="Gene3D" id="3.90.660.50">
    <property type="match status" value="1"/>
</dbReference>
<dbReference type="SUPFAM" id="SSF51905">
    <property type="entry name" value="FAD/NAD(P)-binding domain"/>
    <property type="match status" value="1"/>
</dbReference>
<comment type="caution">
    <text evidence="3">The sequence shown here is derived from an EMBL/GenBank/DDBJ whole genome shotgun (WGS) entry which is preliminary data.</text>
</comment>
<dbReference type="PANTHER" id="PTHR43734:SF1">
    <property type="entry name" value="PHYTOENE DESATURASE"/>
    <property type="match status" value="1"/>
</dbReference>
<reference evidence="3 4" key="1">
    <citation type="submission" date="2021-03" db="EMBL/GenBank/DDBJ databases">
        <title>Paenibacillus artemisicola MWE-103 whole genome sequence.</title>
        <authorList>
            <person name="Ham Y.J."/>
        </authorList>
    </citation>
    <scope>NUCLEOTIDE SEQUENCE [LARGE SCALE GENOMIC DNA]</scope>
    <source>
        <strain evidence="3 4">MWE-103</strain>
    </source>
</reference>
<evidence type="ECO:0000256" key="1">
    <source>
        <dbReference type="ARBA" id="ARBA00038322"/>
    </source>
</evidence>
<organism evidence="3 4">
    <name type="scientific">Paenibacillus artemisiicola</name>
    <dbReference type="NCBI Taxonomy" id="1172618"/>
    <lineage>
        <taxon>Bacteria</taxon>
        <taxon>Bacillati</taxon>
        <taxon>Bacillota</taxon>
        <taxon>Bacilli</taxon>
        <taxon>Bacillales</taxon>
        <taxon>Paenibacillaceae</taxon>
        <taxon>Paenibacillus</taxon>
    </lineage>
</organism>
<dbReference type="Proteomes" id="UP000670947">
    <property type="component" value="Unassembled WGS sequence"/>
</dbReference>
<comment type="similarity">
    <text evidence="1">Belongs to the carotenoid/retinoid oxidoreductase family. CrtN subfamily.</text>
</comment>
<accession>A0ABS3WKE4</accession>
<dbReference type="PANTHER" id="PTHR43734">
    <property type="entry name" value="PHYTOENE DESATURASE"/>
    <property type="match status" value="1"/>
</dbReference>
<dbReference type="InterPro" id="IPR002937">
    <property type="entry name" value="Amino_oxidase"/>
</dbReference>
<evidence type="ECO:0000259" key="2">
    <source>
        <dbReference type="Pfam" id="PF01593"/>
    </source>
</evidence>
<dbReference type="RefSeq" id="WP_208851318.1">
    <property type="nucleotide sequence ID" value="NZ_JAGGDJ010000075.1"/>
</dbReference>
<proteinExistence type="inferred from homology"/>
<dbReference type="InterPro" id="IPR036188">
    <property type="entry name" value="FAD/NAD-bd_sf"/>
</dbReference>
<protein>
    <submittedName>
        <fullName evidence="3">NAD(P)/FAD-dependent oxidoreductase</fullName>
    </submittedName>
</protein>
<dbReference type="EMBL" id="JAGGDJ010000075">
    <property type="protein sequence ID" value="MBO7748793.1"/>
    <property type="molecule type" value="Genomic_DNA"/>
</dbReference>
<evidence type="ECO:0000313" key="3">
    <source>
        <dbReference type="EMBL" id="MBO7748793.1"/>
    </source>
</evidence>
<dbReference type="Pfam" id="PF01593">
    <property type="entry name" value="Amino_oxidase"/>
    <property type="match status" value="1"/>
</dbReference>
<feature type="domain" description="Amine oxidase" evidence="2">
    <location>
        <begin position="13"/>
        <end position="420"/>
    </location>
</feature>
<name>A0ABS3WKE4_9BACL</name>
<keyword evidence="4" id="KW-1185">Reference proteome</keyword>
<evidence type="ECO:0000313" key="4">
    <source>
        <dbReference type="Proteomes" id="UP000670947"/>
    </source>
</evidence>
<gene>
    <name evidence="3" type="ORF">I8J29_31945</name>
</gene>
<feature type="non-terminal residue" evidence="3">
    <location>
        <position position="426"/>
    </location>
</feature>